<evidence type="ECO:0000313" key="3">
    <source>
        <dbReference type="Proteomes" id="UP001597497"/>
    </source>
</evidence>
<dbReference type="Gene3D" id="2.30.30.40">
    <property type="entry name" value="SH3 Domains"/>
    <property type="match status" value="1"/>
</dbReference>
<dbReference type="EMBL" id="JBHUMM010000009">
    <property type="protein sequence ID" value="MFD2671081.1"/>
    <property type="molecule type" value="Genomic_DNA"/>
</dbReference>
<dbReference type="Pfam" id="PF01584">
    <property type="entry name" value="CheW"/>
    <property type="match status" value="1"/>
</dbReference>
<dbReference type="Gene3D" id="2.40.50.180">
    <property type="entry name" value="CheA-289, Domain 4"/>
    <property type="match status" value="1"/>
</dbReference>
<dbReference type="PANTHER" id="PTHR22617">
    <property type="entry name" value="CHEMOTAXIS SENSOR HISTIDINE KINASE-RELATED"/>
    <property type="match status" value="1"/>
</dbReference>
<sequence length="141" mass="15654">MSEAHSHQYVEITVDDGKYALMIQDIHEIIKIQDITQIPNSRPHIKGVINLRGIIVPVISLRNRFGLPELPYDKATRIVVVNLEDDTVGIVVDKVNKVTYFSQVQPSPVQSDDISGEFLSGVGVTDDGLVGILKLEEVLHQ</sequence>
<feature type="domain" description="CheW-like" evidence="1">
    <location>
        <begin position="6"/>
        <end position="141"/>
    </location>
</feature>
<organism evidence="2 3">
    <name type="scientific">Marinicrinis sediminis</name>
    <dbReference type="NCBI Taxonomy" id="1652465"/>
    <lineage>
        <taxon>Bacteria</taxon>
        <taxon>Bacillati</taxon>
        <taxon>Bacillota</taxon>
        <taxon>Bacilli</taxon>
        <taxon>Bacillales</taxon>
        <taxon>Paenibacillaceae</taxon>
    </lineage>
</organism>
<protein>
    <submittedName>
        <fullName evidence="2">Chemotaxis protein CheW</fullName>
    </submittedName>
</protein>
<dbReference type="InterPro" id="IPR002545">
    <property type="entry name" value="CheW-lke_dom"/>
</dbReference>
<dbReference type="PROSITE" id="PS50851">
    <property type="entry name" value="CHEW"/>
    <property type="match status" value="1"/>
</dbReference>
<accession>A0ABW5R8I4</accession>
<dbReference type="Proteomes" id="UP001597497">
    <property type="component" value="Unassembled WGS sequence"/>
</dbReference>
<dbReference type="InterPro" id="IPR039315">
    <property type="entry name" value="CheW"/>
</dbReference>
<reference evidence="3" key="1">
    <citation type="journal article" date="2019" name="Int. J. Syst. Evol. Microbiol.">
        <title>The Global Catalogue of Microorganisms (GCM) 10K type strain sequencing project: providing services to taxonomists for standard genome sequencing and annotation.</title>
        <authorList>
            <consortium name="The Broad Institute Genomics Platform"/>
            <consortium name="The Broad Institute Genome Sequencing Center for Infectious Disease"/>
            <person name="Wu L."/>
            <person name="Ma J."/>
        </authorList>
    </citation>
    <scope>NUCLEOTIDE SEQUENCE [LARGE SCALE GENOMIC DNA]</scope>
    <source>
        <strain evidence="3">KCTC 33676</strain>
    </source>
</reference>
<proteinExistence type="predicted"/>
<comment type="caution">
    <text evidence="2">The sequence shown here is derived from an EMBL/GenBank/DDBJ whole genome shotgun (WGS) entry which is preliminary data.</text>
</comment>
<evidence type="ECO:0000313" key="2">
    <source>
        <dbReference type="EMBL" id="MFD2671081.1"/>
    </source>
</evidence>
<dbReference type="SUPFAM" id="SSF50341">
    <property type="entry name" value="CheW-like"/>
    <property type="match status" value="1"/>
</dbReference>
<keyword evidence="3" id="KW-1185">Reference proteome</keyword>
<dbReference type="PANTHER" id="PTHR22617:SF23">
    <property type="entry name" value="CHEMOTAXIS PROTEIN CHEW"/>
    <property type="match status" value="1"/>
</dbReference>
<dbReference type="SMART" id="SM00260">
    <property type="entry name" value="CheW"/>
    <property type="match status" value="1"/>
</dbReference>
<evidence type="ECO:0000259" key="1">
    <source>
        <dbReference type="PROSITE" id="PS50851"/>
    </source>
</evidence>
<dbReference type="InterPro" id="IPR036061">
    <property type="entry name" value="CheW-like_dom_sf"/>
</dbReference>
<gene>
    <name evidence="2" type="ORF">ACFSUC_05630</name>
</gene>
<dbReference type="RefSeq" id="WP_379928513.1">
    <property type="nucleotide sequence ID" value="NZ_JBHUMM010000009.1"/>
</dbReference>
<name>A0ABW5R8I4_9BACL</name>